<evidence type="ECO:0000313" key="3">
    <source>
        <dbReference type="EMBL" id="SSX21661.1"/>
    </source>
</evidence>
<dbReference type="InterPro" id="IPR006553">
    <property type="entry name" value="Leu-rich_rpt_Cys-con_subtyp"/>
</dbReference>
<dbReference type="Gene3D" id="3.80.10.10">
    <property type="entry name" value="Ribonuclease Inhibitor"/>
    <property type="match status" value="3"/>
</dbReference>
<dbReference type="SUPFAM" id="SSF52047">
    <property type="entry name" value="RNI-like"/>
    <property type="match status" value="2"/>
</dbReference>
<dbReference type="EMBL" id="UFQS01000202">
    <property type="protein sequence ID" value="SSX01281.1"/>
    <property type="molecule type" value="Genomic_DNA"/>
</dbReference>
<dbReference type="InterPro" id="IPR032675">
    <property type="entry name" value="LRR_dom_sf"/>
</dbReference>
<keyword evidence="1" id="KW-0833">Ubl conjugation pathway</keyword>
<name>A0A336K9V8_CULSO</name>
<gene>
    <name evidence="2" type="primary">CSON005015</name>
</gene>
<dbReference type="GO" id="GO:0019005">
    <property type="term" value="C:SCF ubiquitin ligase complex"/>
    <property type="evidence" value="ECO:0007669"/>
    <property type="project" value="TreeGrafter"/>
</dbReference>
<dbReference type="InterPro" id="IPR036047">
    <property type="entry name" value="F-box-like_dom_sf"/>
</dbReference>
<dbReference type="SMART" id="SM00367">
    <property type="entry name" value="LRR_CC"/>
    <property type="match status" value="4"/>
</dbReference>
<proteinExistence type="predicted"/>
<accession>A0A336K9V8</accession>
<dbReference type="AlphaFoldDB" id="A0A336K9V8"/>
<dbReference type="SUPFAM" id="SSF81383">
    <property type="entry name" value="F-box domain"/>
    <property type="match status" value="1"/>
</dbReference>
<reference evidence="2" key="1">
    <citation type="submission" date="2018-04" db="EMBL/GenBank/DDBJ databases">
        <authorList>
            <person name="Go L.Y."/>
            <person name="Mitchell J.A."/>
        </authorList>
    </citation>
    <scope>NUCLEOTIDE SEQUENCE</scope>
    <source>
        <tissue evidence="2">Whole organism</tissue>
    </source>
</reference>
<dbReference type="GO" id="GO:0031146">
    <property type="term" value="P:SCF-dependent proteasomal ubiquitin-dependent protein catabolic process"/>
    <property type="evidence" value="ECO:0007669"/>
    <property type="project" value="TreeGrafter"/>
</dbReference>
<dbReference type="PANTHER" id="PTHR13318">
    <property type="entry name" value="PARTNER OF PAIRED, ISOFORM B-RELATED"/>
    <property type="match status" value="1"/>
</dbReference>
<dbReference type="EMBL" id="UFQT01000202">
    <property type="protein sequence ID" value="SSX21661.1"/>
    <property type="molecule type" value="Genomic_DNA"/>
</dbReference>
<evidence type="ECO:0000256" key="1">
    <source>
        <dbReference type="ARBA" id="ARBA00022786"/>
    </source>
</evidence>
<sequence>MTVENQDEIEEIEPDGPSLMDLSIEMIIHIFKYLNPSDRQMLGQCSSVLFEVSTLFLDDIKFHINGKYMASNEKTSIQEFLLDIRPYKNILISGIIVNDELMPYFEKFGPFMENICFCNTQFHVTLFDILEHTPQIKRLEIYSCESFGLLREDQNLVMNDLEKLTLQFNDQITESEFNDLVKILPNLVHFEFLHMQIQDDLENAMIEYLIGKGEQLKTMKILEYYLDDANLNRILVEGQGRFSLERFYVKESRLLNILEFLRSQCNSIVELDLTEYAHIDEVMMKCICDELKHLKHIKMYNSNASNEIVGILFRAMVNNRLTDIETLDLSYCRSLTSHVMLENLTGQAYPTLKELKIDNLNINDDALCLMILSFPNLQVLSIAFGFNLTDISMEAITNLTDLRYLKMTNCSQITGGIPSISKLQALRVLHLTEIPNMSDEQLAKCKFLNLKELHLVRCTFTDMGVDAITRNCPALEVLDLSMNDSITEKSVVMIGERLKRLTKLEMRCCKRVGDEITPIINEHFGRLKILNVYGTAGRKRQLFDHMFPNCLYLRIIEQ</sequence>
<reference evidence="3" key="2">
    <citation type="submission" date="2018-07" db="EMBL/GenBank/DDBJ databases">
        <authorList>
            <person name="Quirk P.G."/>
            <person name="Krulwich T.A."/>
        </authorList>
    </citation>
    <scope>NUCLEOTIDE SEQUENCE</scope>
</reference>
<protein>
    <submittedName>
        <fullName evidence="2">CSON005015 protein</fullName>
    </submittedName>
</protein>
<organism evidence="2">
    <name type="scientific">Culicoides sonorensis</name>
    <name type="common">Biting midge</name>
    <dbReference type="NCBI Taxonomy" id="179676"/>
    <lineage>
        <taxon>Eukaryota</taxon>
        <taxon>Metazoa</taxon>
        <taxon>Ecdysozoa</taxon>
        <taxon>Arthropoda</taxon>
        <taxon>Hexapoda</taxon>
        <taxon>Insecta</taxon>
        <taxon>Pterygota</taxon>
        <taxon>Neoptera</taxon>
        <taxon>Endopterygota</taxon>
        <taxon>Diptera</taxon>
        <taxon>Nematocera</taxon>
        <taxon>Chironomoidea</taxon>
        <taxon>Ceratopogonidae</taxon>
        <taxon>Ceratopogoninae</taxon>
        <taxon>Culicoides</taxon>
        <taxon>Monoculicoides</taxon>
    </lineage>
</organism>
<dbReference type="VEuPathDB" id="VectorBase:CSON005015"/>
<evidence type="ECO:0000313" key="2">
    <source>
        <dbReference type="EMBL" id="SSX01281.1"/>
    </source>
</evidence>